<dbReference type="SUPFAM" id="SSF47413">
    <property type="entry name" value="lambda repressor-like DNA-binding domains"/>
    <property type="match status" value="1"/>
</dbReference>
<proteinExistence type="predicted"/>
<evidence type="ECO:0000256" key="1">
    <source>
        <dbReference type="SAM" id="MobiDB-lite"/>
    </source>
</evidence>
<name>A0A8S5MAE8_9CAUD</name>
<dbReference type="GO" id="GO:0003677">
    <property type="term" value="F:DNA binding"/>
    <property type="evidence" value="ECO:0007669"/>
    <property type="project" value="InterPro"/>
</dbReference>
<protein>
    <submittedName>
        <fullName evidence="2">Repressor protein</fullName>
    </submittedName>
</protein>
<accession>A0A8S5MAE8</accession>
<feature type="region of interest" description="Disordered" evidence="1">
    <location>
        <begin position="65"/>
        <end position="91"/>
    </location>
</feature>
<sequence length="139" mass="15199">MSNVQNVDITRVKSRAKSLGISYAFLCAQLGKGKGFFNDVKRGINHIDAYELSIIAEKLHTTPEYLTGATDDPALPTPPDAPAQPSDAVTPEQLASLDPATRKIADLFSSLPEAERQEALHYIEYIIARSQGADTDDRR</sequence>
<dbReference type="InterPro" id="IPR001387">
    <property type="entry name" value="Cro/C1-type_HTH"/>
</dbReference>
<dbReference type="InterPro" id="IPR010982">
    <property type="entry name" value="Lambda_DNA-bd_dom_sf"/>
</dbReference>
<dbReference type="CDD" id="cd00093">
    <property type="entry name" value="HTH_XRE"/>
    <property type="match status" value="1"/>
</dbReference>
<dbReference type="EMBL" id="BK014862">
    <property type="protein sequence ID" value="DAD79285.1"/>
    <property type="molecule type" value="Genomic_DNA"/>
</dbReference>
<reference evidence="2" key="1">
    <citation type="journal article" date="2021" name="Proc. Natl. Acad. Sci. U.S.A.">
        <title>A Catalog of Tens of Thousands of Viruses from Human Metagenomes Reveals Hidden Associations with Chronic Diseases.</title>
        <authorList>
            <person name="Tisza M.J."/>
            <person name="Buck C.B."/>
        </authorList>
    </citation>
    <scope>NUCLEOTIDE SEQUENCE</scope>
    <source>
        <strain evidence="2">CtRPH1</strain>
    </source>
</reference>
<organism evidence="2">
    <name type="scientific">Myoviridae sp. ctRPH1</name>
    <dbReference type="NCBI Taxonomy" id="2826650"/>
    <lineage>
        <taxon>Viruses</taxon>
        <taxon>Duplodnaviria</taxon>
        <taxon>Heunggongvirae</taxon>
        <taxon>Uroviricota</taxon>
        <taxon>Caudoviricetes</taxon>
    </lineage>
</organism>
<evidence type="ECO:0000313" key="2">
    <source>
        <dbReference type="EMBL" id="DAD79285.1"/>
    </source>
</evidence>